<proteinExistence type="predicted"/>
<reference evidence="2" key="1">
    <citation type="submission" date="2022-11" db="UniProtKB">
        <authorList>
            <consortium name="WormBaseParasite"/>
        </authorList>
    </citation>
    <scope>IDENTIFICATION</scope>
</reference>
<keyword evidence="1" id="KW-1185">Reference proteome</keyword>
<evidence type="ECO:0000313" key="1">
    <source>
        <dbReference type="Proteomes" id="UP000887574"/>
    </source>
</evidence>
<organism evidence="1 2">
    <name type="scientific">Ditylenchus dipsaci</name>
    <dbReference type="NCBI Taxonomy" id="166011"/>
    <lineage>
        <taxon>Eukaryota</taxon>
        <taxon>Metazoa</taxon>
        <taxon>Ecdysozoa</taxon>
        <taxon>Nematoda</taxon>
        <taxon>Chromadorea</taxon>
        <taxon>Rhabditida</taxon>
        <taxon>Tylenchina</taxon>
        <taxon>Tylenchomorpha</taxon>
        <taxon>Sphaerularioidea</taxon>
        <taxon>Anguinidae</taxon>
        <taxon>Anguininae</taxon>
        <taxon>Ditylenchus</taxon>
    </lineage>
</organism>
<dbReference type="WBParaSite" id="jg13212">
    <property type="protein sequence ID" value="jg13212"/>
    <property type="gene ID" value="jg13212"/>
</dbReference>
<evidence type="ECO:0000313" key="2">
    <source>
        <dbReference type="WBParaSite" id="jg13212"/>
    </source>
</evidence>
<name>A0A915CW09_9BILA</name>
<dbReference type="AlphaFoldDB" id="A0A915CW09"/>
<accession>A0A915CW09</accession>
<dbReference type="Proteomes" id="UP000887574">
    <property type="component" value="Unplaced"/>
</dbReference>
<protein>
    <submittedName>
        <fullName evidence="2">Uncharacterized protein</fullName>
    </submittedName>
</protein>
<sequence>MQKDAPHLYSREAEEQFRQLALQNNQNFHQQQIIGGGPRPVFGGEKSALVQQIQALENGYRQEENGANYGNVYPEKAGYAEQIPGNEGQQVEQD</sequence>